<protein>
    <submittedName>
        <fullName evidence="1">Cleavage and polyadenylation specificity factor subunit</fullName>
    </submittedName>
</protein>
<evidence type="ECO:0000313" key="1">
    <source>
        <dbReference type="EMBL" id="KAL0452550.1"/>
    </source>
</evidence>
<dbReference type="InterPro" id="IPR015943">
    <property type="entry name" value="WD40/YVTN_repeat-like_dom_sf"/>
</dbReference>
<gene>
    <name evidence="1" type="ORF">Slati_1233100</name>
</gene>
<reference evidence="1" key="1">
    <citation type="submission" date="2020-06" db="EMBL/GenBank/DDBJ databases">
        <authorList>
            <person name="Li T."/>
            <person name="Hu X."/>
            <person name="Zhang T."/>
            <person name="Song X."/>
            <person name="Zhang H."/>
            <person name="Dai N."/>
            <person name="Sheng W."/>
            <person name="Hou X."/>
            <person name="Wei L."/>
        </authorList>
    </citation>
    <scope>NUCLEOTIDE SEQUENCE</scope>
    <source>
        <strain evidence="1">KEN1</strain>
        <tissue evidence="1">Leaf</tissue>
    </source>
</reference>
<comment type="caution">
    <text evidence="1">The sequence shown here is derived from an EMBL/GenBank/DDBJ whole genome shotgun (WGS) entry which is preliminary data.</text>
</comment>
<dbReference type="Gene3D" id="2.130.10.10">
    <property type="entry name" value="YVTN repeat-like/Quinoprotein amine dehydrogenase"/>
    <property type="match status" value="1"/>
</dbReference>
<dbReference type="EMBL" id="JACGWN010000004">
    <property type="protein sequence ID" value="KAL0452550.1"/>
    <property type="molecule type" value="Genomic_DNA"/>
</dbReference>
<organism evidence="1">
    <name type="scientific">Sesamum latifolium</name>
    <dbReference type="NCBI Taxonomy" id="2727402"/>
    <lineage>
        <taxon>Eukaryota</taxon>
        <taxon>Viridiplantae</taxon>
        <taxon>Streptophyta</taxon>
        <taxon>Embryophyta</taxon>
        <taxon>Tracheophyta</taxon>
        <taxon>Spermatophyta</taxon>
        <taxon>Magnoliopsida</taxon>
        <taxon>eudicotyledons</taxon>
        <taxon>Gunneridae</taxon>
        <taxon>Pentapetalae</taxon>
        <taxon>asterids</taxon>
        <taxon>lamiids</taxon>
        <taxon>Lamiales</taxon>
        <taxon>Pedaliaceae</taxon>
        <taxon>Sesamum</taxon>
    </lineage>
</organism>
<name>A0AAW2XKZ3_9LAMI</name>
<reference evidence="1" key="2">
    <citation type="journal article" date="2024" name="Plant">
        <title>Genomic evolution and insights into agronomic trait innovations of Sesamum species.</title>
        <authorList>
            <person name="Miao H."/>
            <person name="Wang L."/>
            <person name="Qu L."/>
            <person name="Liu H."/>
            <person name="Sun Y."/>
            <person name="Le M."/>
            <person name="Wang Q."/>
            <person name="Wei S."/>
            <person name="Zheng Y."/>
            <person name="Lin W."/>
            <person name="Duan Y."/>
            <person name="Cao H."/>
            <person name="Xiong S."/>
            <person name="Wang X."/>
            <person name="Wei L."/>
            <person name="Li C."/>
            <person name="Ma Q."/>
            <person name="Ju M."/>
            <person name="Zhao R."/>
            <person name="Li G."/>
            <person name="Mu C."/>
            <person name="Tian Q."/>
            <person name="Mei H."/>
            <person name="Zhang T."/>
            <person name="Gao T."/>
            <person name="Zhang H."/>
        </authorList>
    </citation>
    <scope>NUCLEOTIDE SEQUENCE</scope>
    <source>
        <strain evidence="1">KEN1</strain>
    </source>
</reference>
<accession>A0AAW2XKZ3</accession>
<proteinExistence type="predicted"/>
<dbReference type="AlphaFoldDB" id="A0AAW2XKZ3"/>
<sequence>MITSGKKLRLASYYAIVPSSQNCPFNSGLGFAPNQIVQRLELSKSRASVLTSDITTVGNSLLFLGSRLGDSLLVQYNSGAGAPTLGPGVKEEVGDIESDAPLSKRLRMSSSDALQDLVTGEELSFYGTGPNNPQLAQVKMITYSMPSFIALHL</sequence>